<dbReference type="InterPro" id="IPR000639">
    <property type="entry name" value="Epox_hydrolase-like"/>
</dbReference>
<dbReference type="PANTHER" id="PTHR43798">
    <property type="entry name" value="MONOACYLGLYCEROL LIPASE"/>
    <property type="match status" value="1"/>
</dbReference>
<name>A0A0S4QVA0_9ACTN</name>
<dbReference type="PRINTS" id="PR00412">
    <property type="entry name" value="EPOXHYDRLASE"/>
</dbReference>
<dbReference type="GO" id="GO:0003824">
    <property type="term" value="F:catalytic activity"/>
    <property type="evidence" value="ECO:0007669"/>
    <property type="project" value="InterPro"/>
</dbReference>
<protein>
    <submittedName>
        <fullName evidence="2">Pimeloyl-ACP methyl ester carboxylesterase</fullName>
    </submittedName>
</protein>
<dbReference type="InterPro" id="IPR029058">
    <property type="entry name" value="AB_hydrolase_fold"/>
</dbReference>
<dbReference type="InterPro" id="IPR000073">
    <property type="entry name" value="AB_hydrolase_1"/>
</dbReference>
<dbReference type="Gene3D" id="3.40.50.1820">
    <property type="entry name" value="alpha/beta hydrolase"/>
    <property type="match status" value="1"/>
</dbReference>
<dbReference type="InterPro" id="IPR050266">
    <property type="entry name" value="AB_hydrolase_sf"/>
</dbReference>
<proteinExistence type="predicted"/>
<sequence>MPEYEDVTIVLVHGVPETAEIWDGVRECLDVPSVAVELAGFGTATPPGFAGGRDAQVAWILQQLDAVPGPIDIIGHDWGSLLTLRIATAYPERVRSWAIDVAAVSHRDYVWQDYAQVWQTPGDGEEWMERLLAVPIDDPANFFALLAYVGVPPAECRRMATHFDATMAAAILDLYRSAMPNVHTGWEAASAGRSTRPGLILQPTADPTDDADLSAQVAQALGADIRRLEGLNHFWMVEDPSAGAAAITQWVSRQA</sequence>
<gene>
    <name evidence="2" type="ORF">Ga0074812_12798</name>
</gene>
<dbReference type="RefSeq" id="WP_091283508.1">
    <property type="nucleotide sequence ID" value="NZ_FAOZ01000027.1"/>
</dbReference>
<dbReference type="AlphaFoldDB" id="A0A0S4QVA0"/>
<dbReference type="GO" id="GO:0016020">
    <property type="term" value="C:membrane"/>
    <property type="evidence" value="ECO:0007669"/>
    <property type="project" value="TreeGrafter"/>
</dbReference>
<dbReference type="PANTHER" id="PTHR43798:SF33">
    <property type="entry name" value="HYDROLASE, PUTATIVE (AFU_ORTHOLOGUE AFUA_2G14860)-RELATED"/>
    <property type="match status" value="1"/>
</dbReference>
<evidence type="ECO:0000313" key="3">
    <source>
        <dbReference type="Proteomes" id="UP000198802"/>
    </source>
</evidence>
<evidence type="ECO:0000259" key="1">
    <source>
        <dbReference type="Pfam" id="PF12697"/>
    </source>
</evidence>
<accession>A0A0S4QVA0</accession>
<dbReference type="Proteomes" id="UP000198802">
    <property type="component" value="Unassembled WGS sequence"/>
</dbReference>
<evidence type="ECO:0000313" key="2">
    <source>
        <dbReference type="EMBL" id="CUU59421.1"/>
    </source>
</evidence>
<reference evidence="3" key="1">
    <citation type="submission" date="2015-11" db="EMBL/GenBank/DDBJ databases">
        <authorList>
            <person name="Varghese N."/>
        </authorList>
    </citation>
    <scope>NUCLEOTIDE SEQUENCE [LARGE SCALE GENOMIC DNA]</scope>
    <source>
        <strain evidence="3">DSM 45899</strain>
    </source>
</reference>
<dbReference type="SUPFAM" id="SSF53474">
    <property type="entry name" value="alpha/beta-Hydrolases"/>
    <property type="match status" value="1"/>
</dbReference>
<keyword evidence="3" id="KW-1185">Reference proteome</keyword>
<dbReference type="Pfam" id="PF12697">
    <property type="entry name" value="Abhydrolase_6"/>
    <property type="match status" value="1"/>
</dbReference>
<dbReference type="EMBL" id="FAOZ01000027">
    <property type="protein sequence ID" value="CUU59421.1"/>
    <property type="molecule type" value="Genomic_DNA"/>
</dbReference>
<feature type="domain" description="AB hydrolase-1" evidence="1">
    <location>
        <begin position="9"/>
        <end position="244"/>
    </location>
</feature>
<organism evidence="2 3">
    <name type="scientific">Parafrankia irregularis</name>
    <dbReference type="NCBI Taxonomy" id="795642"/>
    <lineage>
        <taxon>Bacteria</taxon>
        <taxon>Bacillati</taxon>
        <taxon>Actinomycetota</taxon>
        <taxon>Actinomycetes</taxon>
        <taxon>Frankiales</taxon>
        <taxon>Frankiaceae</taxon>
        <taxon>Parafrankia</taxon>
    </lineage>
</organism>